<dbReference type="Proteomes" id="UP001302072">
    <property type="component" value="Chromosome"/>
</dbReference>
<proteinExistence type="predicted"/>
<protein>
    <submittedName>
        <fullName evidence="1">Uncharacterized protein</fullName>
    </submittedName>
</protein>
<sequence length="200" mass="22396">MHRIKLGYKSVEQAHYAHYRIVSTAEYHYGLKADPQRHGLHHAMQHALDIARRQPDAPLGLALVGAGSRHPQLHGVPSARLSLLFWESLFEQVRAEDFPEQLSRLESFFATPALEEAATFKREYGIGEVLCKVDLSGCTTQARLDYALLDAIDGGWDYARARLQIADYWAGNVSPAPLMEVLCQGEVVFGERCAATHRLQ</sequence>
<organism evidence="1 2">
    <name type="scientific">Stenotrophomonas oahuensis</name>
    <dbReference type="NCBI Taxonomy" id="3003271"/>
    <lineage>
        <taxon>Bacteria</taxon>
        <taxon>Pseudomonadati</taxon>
        <taxon>Pseudomonadota</taxon>
        <taxon>Gammaproteobacteria</taxon>
        <taxon>Lysobacterales</taxon>
        <taxon>Lysobacteraceae</taxon>
        <taxon>Stenotrophomonas</taxon>
    </lineage>
</organism>
<gene>
    <name evidence="1" type="ORF">PDM29_05780</name>
</gene>
<keyword evidence="2" id="KW-1185">Reference proteome</keyword>
<dbReference type="SUPFAM" id="SSF56399">
    <property type="entry name" value="ADP-ribosylation"/>
    <property type="match status" value="1"/>
</dbReference>
<name>A0ABY9YUA4_9GAMM</name>
<reference evidence="1 2" key="1">
    <citation type="submission" date="2022-12" db="EMBL/GenBank/DDBJ databases">
        <title>Two new species, Stenotrophomonas aracearum and Stenotrophomonas oahuensis, isolated from Anthurium (Araceae family) in Hawaii.</title>
        <authorList>
            <person name="Chunag S.C."/>
            <person name="Dobhal S."/>
            <person name="Alvarez A."/>
            <person name="Arif M."/>
        </authorList>
    </citation>
    <scope>NUCLEOTIDE SEQUENCE [LARGE SCALE GENOMIC DNA]</scope>
    <source>
        <strain evidence="1 2">A5586</strain>
    </source>
</reference>
<evidence type="ECO:0000313" key="2">
    <source>
        <dbReference type="Proteomes" id="UP001302072"/>
    </source>
</evidence>
<dbReference type="RefSeq" id="WP_311192919.1">
    <property type="nucleotide sequence ID" value="NZ_CP115541.1"/>
</dbReference>
<dbReference type="EMBL" id="CP115541">
    <property type="protein sequence ID" value="WNH53789.1"/>
    <property type="molecule type" value="Genomic_DNA"/>
</dbReference>
<evidence type="ECO:0000313" key="1">
    <source>
        <dbReference type="EMBL" id="WNH53789.1"/>
    </source>
</evidence>
<accession>A0ABY9YUA4</accession>